<accession>A0A482XRJ0</accession>
<comment type="caution">
    <text evidence="8">The sequence shown here is derived from an EMBL/GenBank/DDBJ whole genome shotgun (WGS) entry which is preliminary data.</text>
</comment>
<keyword evidence="3" id="KW-0539">Nucleus</keyword>
<dbReference type="InParanoid" id="A0A482XRJ0"/>
<gene>
    <name evidence="8" type="ORF">LSTR_LSTR002134</name>
</gene>
<comment type="subcellular location">
    <subcellularLocation>
        <location evidence="1">Nucleus</location>
    </subcellularLocation>
</comment>
<evidence type="ECO:0000256" key="3">
    <source>
        <dbReference type="ARBA" id="ARBA00023242"/>
    </source>
</evidence>
<evidence type="ECO:0000313" key="8">
    <source>
        <dbReference type="EMBL" id="RZF48068.1"/>
    </source>
</evidence>
<dbReference type="PANTHER" id="PTHR21286:SF0">
    <property type="entry name" value="NUCLEAR PORE COMPLEX PROTEIN NUP160"/>
    <property type="match status" value="1"/>
</dbReference>
<dbReference type="Pfam" id="PF23354">
    <property type="entry name" value="TPR_NUP160_120_M"/>
    <property type="match status" value="1"/>
</dbReference>
<feature type="domain" description="Nucleoporin Nup120/160 beta-propeller" evidence="5">
    <location>
        <begin position="5"/>
        <end position="107"/>
    </location>
</feature>
<evidence type="ECO:0000256" key="4">
    <source>
        <dbReference type="SAM" id="MobiDB-lite"/>
    </source>
</evidence>
<dbReference type="PANTHER" id="PTHR21286">
    <property type="entry name" value="NUCLEAR PORE COMPLEX PROTEIN NUP160"/>
    <property type="match status" value="1"/>
</dbReference>
<keyword evidence="2" id="KW-0813">Transport</keyword>
<feature type="domain" description="NUP160 middle TPR" evidence="7">
    <location>
        <begin position="366"/>
        <end position="461"/>
    </location>
</feature>
<dbReference type="Proteomes" id="UP000291343">
    <property type="component" value="Unassembled WGS sequence"/>
</dbReference>
<dbReference type="STRING" id="195883.A0A482XRJ0"/>
<evidence type="ECO:0000259" key="5">
    <source>
        <dbReference type="Pfam" id="PF11715"/>
    </source>
</evidence>
<evidence type="ECO:0000313" key="9">
    <source>
        <dbReference type="Proteomes" id="UP000291343"/>
    </source>
</evidence>
<sequence>MNSGAIYKRTNSGAGSSENEIAPGDLKQSVCLAVEAEIQVEVSEYELTDDEYLDVADRCWSKFYSCCVQYLQTGTAALGMFWLPATNCMAVVKKTGFSLLRQMDTLEALYLKQNNDTSETCGYLMKALKELEDTPEISTRFEAALDSKNSIEKVALNEIESVSSLEEDLKNLIDMLQLAINDCEKGDCDENIFTSDLGVSAVITTLQQLTDIRFDLCKKLVLLIEVSSSDELKARWAETVVDLCKRFWTLKWVCQAQFSPGEGNINMLFNSHTPALFLHRFLITHQLLTYSDLLSSAAAVSEAVWLESTCKVVAEFLLNTQQYLLLQQLAHHVPHSSWNLILAQAFLEMGEPHKAYDLAANETEDYFKVIQMFERHDLPHYVIDLAKNATETIEVDPDSPDLATLHSVLFLHHLKLGHWESAYHSMETNPEVTRRVDCLGQLITELVSTRNIKTLLEFPYCAARVMYEHGLRSENTRAQCQCYGACLNALQLVSSENAWIVKPSSDREDEIEVLELKDIRREYELSKARCLLKDCSPDSLPAEVVLRCVSEGFYKMALQLCHLFRLGYEQPLEALATACITIANHDKPWDWLLQNEISDLVVGDASAGAVAWRLLEHLLFQYEEEGLTTLHQVVASKIMSHSAFLPHWLEASYKKRNPGELIRLYMRYGNLQEAIALSELLLKATLGVGKEHFNLKNSLLSTAPGLWLPLNTIDCLISELHHQPSMSNEAKDLTKATDKFLETASRISKDKIAAVYTH</sequence>
<dbReference type="InterPro" id="IPR056536">
    <property type="entry name" value="TPR_NUP160_C"/>
</dbReference>
<dbReference type="SMR" id="A0A482XRJ0"/>
<feature type="compositionally biased region" description="Polar residues" evidence="4">
    <location>
        <begin position="1"/>
        <end position="19"/>
    </location>
</feature>
<name>A0A482XRJ0_LAOST</name>
<dbReference type="InterPro" id="IPR056535">
    <property type="entry name" value="TPR_NUP160_M"/>
</dbReference>
<feature type="region of interest" description="Disordered" evidence="4">
    <location>
        <begin position="1"/>
        <end position="21"/>
    </location>
</feature>
<reference evidence="8 9" key="1">
    <citation type="journal article" date="2017" name="Gigascience">
        <title>Genome sequence of the small brown planthopper, Laodelphax striatellus.</title>
        <authorList>
            <person name="Zhu J."/>
            <person name="Jiang F."/>
            <person name="Wang X."/>
            <person name="Yang P."/>
            <person name="Bao Y."/>
            <person name="Zhao W."/>
            <person name="Wang W."/>
            <person name="Lu H."/>
            <person name="Wang Q."/>
            <person name="Cui N."/>
            <person name="Li J."/>
            <person name="Chen X."/>
            <person name="Luo L."/>
            <person name="Yu J."/>
            <person name="Kang L."/>
            <person name="Cui F."/>
        </authorList>
    </citation>
    <scope>NUCLEOTIDE SEQUENCE [LARGE SCALE GENOMIC DNA]</scope>
    <source>
        <strain evidence="8">Lst14</strain>
    </source>
</reference>
<dbReference type="InterPro" id="IPR059141">
    <property type="entry name" value="Beta-prop_Nup120_160"/>
</dbReference>
<dbReference type="GO" id="GO:0005643">
    <property type="term" value="C:nuclear pore"/>
    <property type="evidence" value="ECO:0007669"/>
    <property type="project" value="UniProtKB-ARBA"/>
</dbReference>
<dbReference type="GO" id="GO:0017056">
    <property type="term" value="F:structural constituent of nuclear pore"/>
    <property type="evidence" value="ECO:0007669"/>
    <property type="project" value="TreeGrafter"/>
</dbReference>
<evidence type="ECO:0000256" key="2">
    <source>
        <dbReference type="ARBA" id="ARBA00022448"/>
    </source>
</evidence>
<dbReference type="Pfam" id="PF11715">
    <property type="entry name" value="Beta-prop_Nup120_160"/>
    <property type="match status" value="1"/>
</dbReference>
<protein>
    <submittedName>
        <fullName evidence="8">Uncharacterized protein</fullName>
    </submittedName>
</protein>
<dbReference type="EMBL" id="QKKF02002849">
    <property type="protein sequence ID" value="RZF48068.1"/>
    <property type="molecule type" value="Genomic_DNA"/>
</dbReference>
<dbReference type="InterPro" id="IPR021717">
    <property type="entry name" value="Nucleoporin_Nup160"/>
</dbReference>
<organism evidence="8 9">
    <name type="scientific">Laodelphax striatellus</name>
    <name type="common">Small brown planthopper</name>
    <name type="synonym">Delphax striatella</name>
    <dbReference type="NCBI Taxonomy" id="195883"/>
    <lineage>
        <taxon>Eukaryota</taxon>
        <taxon>Metazoa</taxon>
        <taxon>Ecdysozoa</taxon>
        <taxon>Arthropoda</taxon>
        <taxon>Hexapoda</taxon>
        <taxon>Insecta</taxon>
        <taxon>Pterygota</taxon>
        <taxon>Neoptera</taxon>
        <taxon>Paraneoptera</taxon>
        <taxon>Hemiptera</taxon>
        <taxon>Auchenorrhyncha</taxon>
        <taxon>Fulgoroidea</taxon>
        <taxon>Delphacidae</taxon>
        <taxon>Criomorphinae</taxon>
        <taxon>Laodelphax</taxon>
    </lineage>
</organism>
<keyword evidence="9" id="KW-1185">Reference proteome</keyword>
<evidence type="ECO:0000259" key="6">
    <source>
        <dbReference type="Pfam" id="PF23347"/>
    </source>
</evidence>
<dbReference type="FunCoup" id="A0A482XRJ0">
    <property type="interactions" value="1564"/>
</dbReference>
<dbReference type="Pfam" id="PF23347">
    <property type="entry name" value="TPR_Nup160_C"/>
    <property type="match status" value="1"/>
</dbReference>
<dbReference type="AlphaFoldDB" id="A0A482XRJ0"/>
<dbReference type="OrthoDB" id="67716at2759"/>
<evidence type="ECO:0000256" key="1">
    <source>
        <dbReference type="ARBA" id="ARBA00004123"/>
    </source>
</evidence>
<proteinExistence type="predicted"/>
<feature type="domain" description="NUP160 C-terminal TPR" evidence="6">
    <location>
        <begin position="515"/>
        <end position="752"/>
    </location>
</feature>
<evidence type="ECO:0000259" key="7">
    <source>
        <dbReference type="Pfam" id="PF23354"/>
    </source>
</evidence>